<organism evidence="1 2">
    <name type="scientific">Streptacidiphilus cavernicola</name>
    <dbReference type="NCBI Taxonomy" id="3342716"/>
    <lineage>
        <taxon>Bacteria</taxon>
        <taxon>Bacillati</taxon>
        <taxon>Actinomycetota</taxon>
        <taxon>Actinomycetes</taxon>
        <taxon>Kitasatosporales</taxon>
        <taxon>Streptomycetaceae</taxon>
        <taxon>Streptacidiphilus</taxon>
    </lineage>
</organism>
<comment type="caution">
    <text evidence="1">The sequence shown here is derived from an EMBL/GenBank/DDBJ whole genome shotgun (WGS) entry which is preliminary data.</text>
</comment>
<reference evidence="1 2" key="1">
    <citation type="submission" date="2024-09" db="EMBL/GenBank/DDBJ databases">
        <authorList>
            <person name="Lee S.D."/>
        </authorList>
    </citation>
    <scope>NUCLEOTIDE SEQUENCE [LARGE SCALE GENOMIC DNA]</scope>
    <source>
        <strain evidence="1 2">N1-5</strain>
    </source>
</reference>
<proteinExistence type="predicted"/>
<protein>
    <submittedName>
        <fullName evidence="1">Uncharacterized protein</fullName>
    </submittedName>
</protein>
<accession>A0ABV6UWF6</accession>
<name>A0ABV6UWF6_9ACTN</name>
<sequence>MEHLIMDVVGTRAEGDALRLDLTRTTQTCLTCSSHRDETDGPCPLDTAAAPSVRPDWQTMSALAFTAVPKAVQPAMFAVGGDAMGTLSLLEGEDGIHLF</sequence>
<keyword evidence="2" id="KW-1185">Reference proteome</keyword>
<evidence type="ECO:0000313" key="1">
    <source>
        <dbReference type="EMBL" id="MFC1405810.1"/>
    </source>
</evidence>
<dbReference type="EMBL" id="JBHEZZ010000023">
    <property type="protein sequence ID" value="MFC1405810.1"/>
    <property type="molecule type" value="Genomic_DNA"/>
</dbReference>
<gene>
    <name evidence="1" type="ORF">ACEZDJ_31420</name>
</gene>
<dbReference type="RefSeq" id="WP_030263730.1">
    <property type="nucleotide sequence ID" value="NZ_JBHEZZ010000023.1"/>
</dbReference>
<evidence type="ECO:0000313" key="2">
    <source>
        <dbReference type="Proteomes" id="UP001592528"/>
    </source>
</evidence>
<dbReference type="Proteomes" id="UP001592528">
    <property type="component" value="Unassembled WGS sequence"/>
</dbReference>